<keyword evidence="2 3" id="KW-0802">TPR repeat</keyword>
<dbReference type="Pfam" id="PF13432">
    <property type="entry name" value="TPR_16"/>
    <property type="match status" value="1"/>
</dbReference>
<dbReference type="SUPFAM" id="SSF48452">
    <property type="entry name" value="TPR-like"/>
    <property type="match status" value="1"/>
</dbReference>
<keyword evidence="4" id="KW-0812">Transmembrane</keyword>
<dbReference type="InterPro" id="IPR019734">
    <property type="entry name" value="TPR_rpt"/>
</dbReference>
<dbReference type="InterPro" id="IPR039663">
    <property type="entry name" value="AIP/AIPL1/TTC9"/>
</dbReference>
<accession>A0A7S2L8W5</accession>
<sequence>MMQAAQNMMANMKPEDLQRMTQMAANMDPKVMEGMMKNMGGPASGVDPAQAAEQMKNMTPEQLRAGMSQAQNQMSAQRQYMYNAAEMLKNEGNAEVKNQAYAAALKKYEKALDNISGHAGSDISALKVSLLNNVALCHLKTEEYAKAVEASEDALKADPRSFKALFRRGQAREAQGGVREAFSDYRRALALSPGDKAIDREMSRLRGEMKAKGIEEPAETEELPEPAAAPAAAAPAVSPPQMHEAVEMMKNLSPEDLKRLNINSPEEANMMRSAAEQMASNPELTKQMSEMMKNMPPEQMQSMMNMSAKMRGGGLGGNAASSGDVDPAAMLNNPDMMKAAEQMMSSMSPETIAALSKASGMEISEDKARMAAKFLPYMLKLMRLFGYVKQAWSAVWSPRGRVILAVIIVLIAVYQHYRT</sequence>
<evidence type="ECO:0000256" key="4">
    <source>
        <dbReference type="SAM" id="Phobius"/>
    </source>
</evidence>
<dbReference type="PROSITE" id="PS50005">
    <property type="entry name" value="TPR"/>
    <property type="match status" value="2"/>
</dbReference>
<feature type="repeat" description="TPR" evidence="3">
    <location>
        <begin position="162"/>
        <end position="195"/>
    </location>
</feature>
<dbReference type="EMBL" id="HBGW01058798">
    <property type="protein sequence ID" value="CAD9599320.1"/>
    <property type="molecule type" value="Transcribed_RNA"/>
</dbReference>
<organism evidence="5">
    <name type="scientific">Zooxanthella nutricula</name>
    <dbReference type="NCBI Taxonomy" id="1333877"/>
    <lineage>
        <taxon>Eukaryota</taxon>
        <taxon>Sar</taxon>
        <taxon>Alveolata</taxon>
        <taxon>Dinophyceae</taxon>
        <taxon>Peridiniales</taxon>
        <taxon>Peridiniales incertae sedis</taxon>
        <taxon>Zooxanthella</taxon>
    </lineage>
</organism>
<name>A0A7S2L8W5_9DINO</name>
<reference evidence="5" key="1">
    <citation type="submission" date="2021-01" db="EMBL/GenBank/DDBJ databases">
        <authorList>
            <person name="Corre E."/>
            <person name="Pelletier E."/>
            <person name="Niang G."/>
            <person name="Scheremetjew M."/>
            <person name="Finn R."/>
            <person name="Kale V."/>
            <person name="Holt S."/>
            <person name="Cochrane G."/>
            <person name="Meng A."/>
            <person name="Brown T."/>
            <person name="Cohen L."/>
        </authorList>
    </citation>
    <scope>NUCLEOTIDE SEQUENCE</scope>
    <source>
        <strain evidence="5">RCC3387</strain>
    </source>
</reference>
<evidence type="ECO:0008006" key="6">
    <source>
        <dbReference type="Google" id="ProtNLM"/>
    </source>
</evidence>
<feature type="repeat" description="TPR" evidence="3">
    <location>
        <begin position="128"/>
        <end position="161"/>
    </location>
</feature>
<dbReference type="InterPro" id="IPR011990">
    <property type="entry name" value="TPR-like_helical_dom_sf"/>
</dbReference>
<evidence type="ECO:0000256" key="1">
    <source>
        <dbReference type="ARBA" id="ARBA00022737"/>
    </source>
</evidence>
<keyword evidence="1" id="KW-0677">Repeat</keyword>
<dbReference type="Gene3D" id="1.25.40.10">
    <property type="entry name" value="Tetratricopeptide repeat domain"/>
    <property type="match status" value="1"/>
</dbReference>
<protein>
    <recommendedName>
        <fullName evidence="6">STI1 domain-containing protein</fullName>
    </recommendedName>
</protein>
<keyword evidence="4" id="KW-0472">Membrane</keyword>
<dbReference type="SMART" id="SM00028">
    <property type="entry name" value="TPR"/>
    <property type="match status" value="3"/>
</dbReference>
<proteinExistence type="predicted"/>
<dbReference type="AlphaFoldDB" id="A0A7S2L8W5"/>
<evidence type="ECO:0000256" key="3">
    <source>
        <dbReference type="PROSITE-ProRule" id="PRU00339"/>
    </source>
</evidence>
<evidence type="ECO:0000256" key="2">
    <source>
        <dbReference type="ARBA" id="ARBA00022803"/>
    </source>
</evidence>
<evidence type="ECO:0000313" key="5">
    <source>
        <dbReference type="EMBL" id="CAD9599320.1"/>
    </source>
</evidence>
<feature type="transmembrane region" description="Helical" evidence="4">
    <location>
        <begin position="400"/>
        <end position="417"/>
    </location>
</feature>
<dbReference type="PANTHER" id="PTHR11242:SF19">
    <property type="entry name" value="OS07G0161000 PROTEIN"/>
    <property type="match status" value="1"/>
</dbReference>
<dbReference type="PANTHER" id="PTHR11242">
    <property type="entry name" value="ARYL HYDROCARBON RECEPTOR INTERACTING PROTEIN RELATED"/>
    <property type="match status" value="1"/>
</dbReference>
<gene>
    <name evidence="5" type="ORF">BRAN1462_LOCUS37383</name>
</gene>
<keyword evidence="4" id="KW-1133">Transmembrane helix</keyword>